<evidence type="ECO:0008006" key="4">
    <source>
        <dbReference type="Google" id="ProtNLM"/>
    </source>
</evidence>
<keyword evidence="1" id="KW-0732">Signal</keyword>
<dbReference type="KEGG" id="daer:H9K75_22455"/>
<accession>A0A7H0GJY4</accession>
<gene>
    <name evidence="2" type="ORF">H9K75_22455</name>
</gene>
<feature type="signal peptide" evidence="1">
    <location>
        <begin position="1"/>
        <end position="23"/>
    </location>
</feature>
<sequence>MFRVSILAALLLGHALATSIAQAQTNPAFGSLSATPGQDTSGDMPLADYLGLLKQIAPAAESGARTYLGALQLRCGRTLTTAELRQAVSEGEGNPALMGLIRAAYQKDAAARDRLVAQLPCPRGGTR</sequence>
<evidence type="ECO:0000313" key="3">
    <source>
        <dbReference type="Proteomes" id="UP000516028"/>
    </source>
</evidence>
<evidence type="ECO:0000313" key="2">
    <source>
        <dbReference type="EMBL" id="QNP48600.1"/>
    </source>
</evidence>
<keyword evidence="3" id="KW-1185">Reference proteome</keyword>
<protein>
    <recommendedName>
        <fullName evidence="4">DUF5333 domain-containing protein</fullName>
    </recommendedName>
</protein>
<organism evidence="2 3">
    <name type="scientific">Diaphorobacter aerolatus</name>
    <dbReference type="NCBI Taxonomy" id="1288495"/>
    <lineage>
        <taxon>Bacteria</taxon>
        <taxon>Pseudomonadati</taxon>
        <taxon>Pseudomonadota</taxon>
        <taxon>Betaproteobacteria</taxon>
        <taxon>Burkholderiales</taxon>
        <taxon>Comamonadaceae</taxon>
        <taxon>Diaphorobacter</taxon>
    </lineage>
</organism>
<reference evidence="2 3" key="1">
    <citation type="submission" date="2020-08" db="EMBL/GenBank/DDBJ databases">
        <title>Genome sequence of Diaphorobacter aerolatus KACC 16536T.</title>
        <authorList>
            <person name="Hyun D.-W."/>
            <person name="Bae J.-W."/>
        </authorList>
    </citation>
    <scope>NUCLEOTIDE SEQUENCE [LARGE SCALE GENOMIC DNA]</scope>
    <source>
        <strain evidence="2 3">KACC 16536</strain>
    </source>
</reference>
<dbReference type="Proteomes" id="UP000516028">
    <property type="component" value="Chromosome"/>
</dbReference>
<proteinExistence type="predicted"/>
<name>A0A7H0GJY4_9BURK</name>
<evidence type="ECO:0000256" key="1">
    <source>
        <dbReference type="SAM" id="SignalP"/>
    </source>
</evidence>
<dbReference type="RefSeq" id="WP_187724196.1">
    <property type="nucleotide sequence ID" value="NZ_CP060783.1"/>
</dbReference>
<dbReference type="EMBL" id="CP060783">
    <property type="protein sequence ID" value="QNP48600.1"/>
    <property type="molecule type" value="Genomic_DNA"/>
</dbReference>
<dbReference type="AlphaFoldDB" id="A0A7H0GJY4"/>
<feature type="chain" id="PRO_5028950727" description="DUF5333 domain-containing protein" evidence="1">
    <location>
        <begin position="24"/>
        <end position="127"/>
    </location>
</feature>